<feature type="transmembrane region" description="Helical" evidence="1">
    <location>
        <begin position="7"/>
        <end position="23"/>
    </location>
</feature>
<keyword evidence="1" id="KW-0472">Membrane</keyword>
<proteinExistence type="predicted"/>
<feature type="transmembrane region" description="Helical" evidence="1">
    <location>
        <begin position="85"/>
        <end position="112"/>
    </location>
</feature>
<dbReference type="AlphaFoldDB" id="A0A9X2FUU0"/>
<dbReference type="Proteomes" id="UP001139474">
    <property type="component" value="Unassembled WGS sequence"/>
</dbReference>
<comment type="caution">
    <text evidence="2">The sequence shown here is derived from an EMBL/GenBank/DDBJ whole genome shotgun (WGS) entry which is preliminary data.</text>
</comment>
<name>A0A9X2FUU0_9GAMM</name>
<keyword evidence="3" id="KW-1185">Reference proteome</keyword>
<feature type="transmembrane region" description="Helical" evidence="1">
    <location>
        <begin position="29"/>
        <end position="47"/>
    </location>
</feature>
<sequence>MNYLKIYNLIRTLSIICFVAITFEYWGIGFIGTAIMLFPYGIVFVLANKNLYKTKLRTFFRAVAGLLVSVLTIGLLFGVDSDPQAAIGLGFVVVIQYGILFISEAIIGLATYAESHT</sequence>
<feature type="transmembrane region" description="Helical" evidence="1">
    <location>
        <begin position="59"/>
        <end position="79"/>
    </location>
</feature>
<accession>A0A9X2FUU0</accession>
<reference evidence="2" key="1">
    <citation type="submission" date="2022-06" db="EMBL/GenBank/DDBJ databases">
        <title>Idiomarina rhizosphaerae M1R2S28.</title>
        <authorList>
            <person name="Sun J.-Q."/>
            <person name="Li L.-F."/>
        </authorList>
    </citation>
    <scope>NUCLEOTIDE SEQUENCE</scope>
    <source>
        <strain evidence="2">M1R2S28</strain>
    </source>
</reference>
<protein>
    <submittedName>
        <fullName evidence="2">Uncharacterized protein</fullName>
    </submittedName>
</protein>
<evidence type="ECO:0000256" key="1">
    <source>
        <dbReference type="SAM" id="Phobius"/>
    </source>
</evidence>
<evidence type="ECO:0000313" key="3">
    <source>
        <dbReference type="Proteomes" id="UP001139474"/>
    </source>
</evidence>
<keyword evidence="1" id="KW-0812">Transmembrane</keyword>
<keyword evidence="1" id="KW-1133">Transmembrane helix</keyword>
<dbReference type="EMBL" id="JAMZDE010000001">
    <property type="protein sequence ID" value="MCP1338035.1"/>
    <property type="molecule type" value="Genomic_DNA"/>
</dbReference>
<gene>
    <name evidence="2" type="ORF">NJR55_00385</name>
</gene>
<dbReference type="RefSeq" id="WP_253616808.1">
    <property type="nucleotide sequence ID" value="NZ_JAMZDE010000001.1"/>
</dbReference>
<organism evidence="2 3">
    <name type="scientific">Idiomarina rhizosphaerae</name>
    <dbReference type="NCBI Taxonomy" id="2961572"/>
    <lineage>
        <taxon>Bacteria</taxon>
        <taxon>Pseudomonadati</taxon>
        <taxon>Pseudomonadota</taxon>
        <taxon>Gammaproteobacteria</taxon>
        <taxon>Alteromonadales</taxon>
        <taxon>Idiomarinaceae</taxon>
        <taxon>Idiomarina</taxon>
    </lineage>
</organism>
<evidence type="ECO:0000313" key="2">
    <source>
        <dbReference type="EMBL" id="MCP1338035.1"/>
    </source>
</evidence>